<keyword evidence="7" id="KW-0914">Notch signaling pathway</keyword>
<evidence type="ECO:0000256" key="10">
    <source>
        <dbReference type="ARBA" id="ARBA00023136"/>
    </source>
</evidence>
<dbReference type="GO" id="GO:0000139">
    <property type="term" value="C:Golgi membrane"/>
    <property type="evidence" value="ECO:0007669"/>
    <property type="project" value="UniProtKB-SubCell"/>
</dbReference>
<evidence type="ECO:0000256" key="13">
    <source>
        <dbReference type="SAM" id="Phobius"/>
    </source>
</evidence>
<dbReference type="GO" id="GO:0005798">
    <property type="term" value="C:Golgi-associated vesicle"/>
    <property type="evidence" value="ECO:0007669"/>
    <property type="project" value="UniProtKB-ARBA"/>
</dbReference>
<dbReference type="SMART" id="SM00730">
    <property type="entry name" value="PSN"/>
    <property type="match status" value="1"/>
</dbReference>
<dbReference type="GO" id="GO:0006509">
    <property type="term" value="P:membrane protein ectodomain proteolysis"/>
    <property type="evidence" value="ECO:0007669"/>
    <property type="project" value="TreeGrafter"/>
</dbReference>
<evidence type="ECO:0000256" key="2">
    <source>
        <dbReference type="ARBA" id="ARBA00004394"/>
    </source>
</evidence>
<dbReference type="InterPro" id="IPR001108">
    <property type="entry name" value="Peptidase_A22A"/>
</dbReference>
<dbReference type="OrthoDB" id="20287at2759"/>
<protein>
    <recommendedName>
        <fullName evidence="16">Presenilin</fullName>
    </recommendedName>
</protein>
<evidence type="ECO:0000256" key="6">
    <source>
        <dbReference type="ARBA" id="ARBA00022824"/>
    </source>
</evidence>
<keyword evidence="15" id="KW-1185">Reference proteome</keyword>
<evidence type="ECO:0000256" key="3">
    <source>
        <dbReference type="ARBA" id="ARBA00004586"/>
    </source>
</evidence>
<gene>
    <name evidence="14" type="ORF">GUJ93_ZPchr0001g29812</name>
</gene>
<dbReference type="PANTHER" id="PTHR10202">
    <property type="entry name" value="PRESENILIN"/>
    <property type="match status" value="1"/>
</dbReference>
<dbReference type="GO" id="GO:0070765">
    <property type="term" value="C:gamma-secretase complex"/>
    <property type="evidence" value="ECO:0007669"/>
    <property type="project" value="TreeGrafter"/>
</dbReference>
<reference evidence="14" key="2">
    <citation type="submission" date="2021-02" db="EMBL/GenBank/DDBJ databases">
        <authorList>
            <person name="Kimball J.A."/>
            <person name="Haas M.W."/>
            <person name="Macchietto M."/>
            <person name="Kono T."/>
            <person name="Duquette J."/>
            <person name="Shao M."/>
        </authorList>
    </citation>
    <scope>NUCLEOTIDE SEQUENCE</scope>
    <source>
        <tissue evidence="14">Fresh leaf tissue</tissue>
    </source>
</reference>
<keyword evidence="5 13" id="KW-0812">Transmembrane</keyword>
<keyword evidence="9" id="KW-0333">Golgi apparatus</keyword>
<reference evidence="14" key="1">
    <citation type="journal article" date="2021" name="bioRxiv">
        <title>Whole Genome Assembly and Annotation of Northern Wild Rice, Zizania palustris L., Supports a Whole Genome Duplication in the Zizania Genus.</title>
        <authorList>
            <person name="Haas M."/>
            <person name="Kono T."/>
            <person name="Macchietto M."/>
            <person name="Millas R."/>
            <person name="McGilp L."/>
            <person name="Shao M."/>
            <person name="Duquette J."/>
            <person name="Hirsch C.N."/>
            <person name="Kimball J."/>
        </authorList>
    </citation>
    <scope>NUCLEOTIDE SEQUENCE</scope>
    <source>
        <tissue evidence="14">Fresh leaf tissue</tissue>
    </source>
</reference>
<feature type="transmembrane region" description="Helical" evidence="13">
    <location>
        <begin position="222"/>
        <end position="241"/>
    </location>
</feature>
<evidence type="ECO:0000256" key="8">
    <source>
        <dbReference type="ARBA" id="ARBA00022989"/>
    </source>
</evidence>
<evidence type="ECO:0000256" key="1">
    <source>
        <dbReference type="ARBA" id="ARBA00004127"/>
    </source>
</evidence>
<dbReference type="FunFam" id="1.10.472.100:FF:000002">
    <property type="entry name" value="Presenilin"/>
    <property type="match status" value="1"/>
</dbReference>
<accession>A0A8J5VAG3</accession>
<organism evidence="14 15">
    <name type="scientific">Zizania palustris</name>
    <name type="common">Northern wild rice</name>
    <dbReference type="NCBI Taxonomy" id="103762"/>
    <lineage>
        <taxon>Eukaryota</taxon>
        <taxon>Viridiplantae</taxon>
        <taxon>Streptophyta</taxon>
        <taxon>Embryophyta</taxon>
        <taxon>Tracheophyta</taxon>
        <taxon>Spermatophyta</taxon>
        <taxon>Magnoliopsida</taxon>
        <taxon>Liliopsida</taxon>
        <taxon>Poales</taxon>
        <taxon>Poaceae</taxon>
        <taxon>BOP clade</taxon>
        <taxon>Oryzoideae</taxon>
        <taxon>Oryzeae</taxon>
        <taxon>Zizaniinae</taxon>
        <taxon>Zizania</taxon>
    </lineage>
</organism>
<evidence type="ECO:0000313" key="15">
    <source>
        <dbReference type="Proteomes" id="UP000729402"/>
    </source>
</evidence>
<keyword evidence="6" id="KW-0256">Endoplasmic reticulum</keyword>
<dbReference type="AlphaFoldDB" id="A0A8J5VAG3"/>
<dbReference type="GO" id="GO:0005789">
    <property type="term" value="C:endoplasmic reticulum membrane"/>
    <property type="evidence" value="ECO:0007669"/>
    <property type="project" value="UniProtKB-SubCell"/>
</dbReference>
<evidence type="ECO:0000256" key="12">
    <source>
        <dbReference type="ARBA" id="ARBA00062638"/>
    </source>
</evidence>
<feature type="transmembrane region" description="Helical" evidence="13">
    <location>
        <begin position="194"/>
        <end position="215"/>
    </location>
</feature>
<evidence type="ECO:0000256" key="5">
    <source>
        <dbReference type="ARBA" id="ARBA00022692"/>
    </source>
</evidence>
<dbReference type="InterPro" id="IPR006639">
    <property type="entry name" value="Preselin/SPP"/>
</dbReference>
<sequence length="255" mass="27442">MLVELASSRDDELPALVYESRPTVGPASGSSSYASAMGSVEMQPVAGHGRLGGNQYDRVEREDDLSHAVVEIRDLGHHRSSILETTSSVGSVLQIGNLEREVPMVVTSQSPNQGGSSQNAVIQIEQPEEGETTPLVSAASANNVVLDEEHRQSSSSDSLEFEMYESTKGIKLGLGDFVFYSVLVGRAAMYDLMIVYACYLAIIAGLGCTLILLSICKHAMPALPISIMLGVTFYFLTRLLMEPFVVGSSTNLVMF</sequence>
<keyword evidence="10 13" id="KW-0472">Membrane</keyword>
<evidence type="ECO:0008006" key="16">
    <source>
        <dbReference type="Google" id="ProtNLM"/>
    </source>
</evidence>
<name>A0A8J5VAG3_ZIZPA</name>
<comment type="caution">
    <text evidence="14">The sequence shown here is derived from an EMBL/GenBank/DDBJ whole genome shotgun (WGS) entry which is preliminary data.</text>
</comment>
<comment type="function">
    <text evidence="11">Probable subunit of the gamma-secretase complex, an endoprotease complex that catalyzes the intramembrane cleavage of integral membrane proteins such as Notch receptors.</text>
</comment>
<dbReference type="Pfam" id="PF01080">
    <property type="entry name" value="Presenilin"/>
    <property type="match status" value="1"/>
</dbReference>
<dbReference type="PANTHER" id="PTHR10202:SF26">
    <property type="entry name" value="PRESENILIN"/>
    <property type="match status" value="1"/>
</dbReference>
<proteinExistence type="inferred from homology"/>
<keyword evidence="8 13" id="KW-1133">Transmembrane helix</keyword>
<evidence type="ECO:0000313" key="14">
    <source>
        <dbReference type="EMBL" id="KAG8052636.1"/>
    </source>
</evidence>
<evidence type="ECO:0000256" key="9">
    <source>
        <dbReference type="ARBA" id="ARBA00023034"/>
    </source>
</evidence>
<evidence type="ECO:0000256" key="4">
    <source>
        <dbReference type="ARBA" id="ARBA00008604"/>
    </source>
</evidence>
<dbReference type="GO" id="GO:0007219">
    <property type="term" value="P:Notch signaling pathway"/>
    <property type="evidence" value="ECO:0007669"/>
    <property type="project" value="UniProtKB-KW"/>
</dbReference>
<evidence type="ECO:0000256" key="11">
    <source>
        <dbReference type="ARBA" id="ARBA00059584"/>
    </source>
</evidence>
<comment type="subunit">
    <text evidence="12">Homodimer. Probable component of the gamma-secretase complex, a complex composed of a presenilin homodimer, nicastrin, APH1 and PEN2.</text>
</comment>
<dbReference type="GO" id="GO:0042500">
    <property type="term" value="F:aspartic endopeptidase activity, intramembrane cleaving"/>
    <property type="evidence" value="ECO:0007669"/>
    <property type="project" value="InterPro"/>
</dbReference>
<dbReference type="EMBL" id="JAAALK010000288">
    <property type="protein sequence ID" value="KAG8052636.1"/>
    <property type="molecule type" value="Genomic_DNA"/>
</dbReference>
<dbReference type="Proteomes" id="UP000729402">
    <property type="component" value="Unassembled WGS sequence"/>
</dbReference>
<comment type="subcellular location">
    <subcellularLocation>
        <location evidence="1">Endomembrane system</location>
        <topology evidence="1">Multi-pass membrane protein</topology>
    </subcellularLocation>
    <subcellularLocation>
        <location evidence="3">Endoplasmic reticulum membrane</location>
    </subcellularLocation>
    <subcellularLocation>
        <location evidence="2">Golgi apparatus membrane</location>
    </subcellularLocation>
</comment>
<dbReference type="GO" id="GO:0016485">
    <property type="term" value="P:protein processing"/>
    <property type="evidence" value="ECO:0007669"/>
    <property type="project" value="InterPro"/>
</dbReference>
<comment type="similarity">
    <text evidence="4">Belongs to the peptidase A22A family.</text>
</comment>
<evidence type="ECO:0000256" key="7">
    <source>
        <dbReference type="ARBA" id="ARBA00022976"/>
    </source>
</evidence>